<sequence length="55" mass="6006">RASLHDAIDSHFLLFKLKRKHFLIAMGPSLVIIKPPTIIIALGAIKQTAGKNTPC</sequence>
<comment type="caution">
    <text evidence="2">The sequence shown here is derived from an EMBL/GenBank/DDBJ whole genome shotgun (WGS) entry which is preliminary data.</text>
</comment>
<dbReference type="Proteomes" id="UP000676336">
    <property type="component" value="Unassembled WGS sequence"/>
</dbReference>
<keyword evidence="1" id="KW-1133">Transmembrane helix</keyword>
<evidence type="ECO:0000256" key="1">
    <source>
        <dbReference type="SAM" id="Phobius"/>
    </source>
</evidence>
<name>A0A8S2XC87_9BILA</name>
<feature type="transmembrane region" description="Helical" evidence="1">
    <location>
        <begin position="21"/>
        <end position="45"/>
    </location>
</feature>
<feature type="non-terminal residue" evidence="2">
    <location>
        <position position="1"/>
    </location>
</feature>
<keyword evidence="1" id="KW-0812">Transmembrane</keyword>
<evidence type="ECO:0000313" key="3">
    <source>
        <dbReference type="Proteomes" id="UP000676336"/>
    </source>
</evidence>
<proteinExistence type="predicted"/>
<dbReference type="EMBL" id="CAJOBI010078498">
    <property type="protein sequence ID" value="CAF4487832.1"/>
    <property type="molecule type" value="Genomic_DNA"/>
</dbReference>
<protein>
    <submittedName>
        <fullName evidence="2">Uncharacterized protein</fullName>
    </submittedName>
</protein>
<organism evidence="2 3">
    <name type="scientific">Rotaria magnacalcarata</name>
    <dbReference type="NCBI Taxonomy" id="392030"/>
    <lineage>
        <taxon>Eukaryota</taxon>
        <taxon>Metazoa</taxon>
        <taxon>Spiralia</taxon>
        <taxon>Gnathifera</taxon>
        <taxon>Rotifera</taxon>
        <taxon>Eurotatoria</taxon>
        <taxon>Bdelloidea</taxon>
        <taxon>Philodinida</taxon>
        <taxon>Philodinidae</taxon>
        <taxon>Rotaria</taxon>
    </lineage>
</organism>
<gene>
    <name evidence="2" type="ORF">SMN809_LOCUS34328</name>
</gene>
<evidence type="ECO:0000313" key="2">
    <source>
        <dbReference type="EMBL" id="CAF4487832.1"/>
    </source>
</evidence>
<keyword evidence="1" id="KW-0472">Membrane</keyword>
<dbReference type="AlphaFoldDB" id="A0A8S2XC87"/>
<accession>A0A8S2XC87</accession>
<reference evidence="2" key="1">
    <citation type="submission" date="2021-02" db="EMBL/GenBank/DDBJ databases">
        <authorList>
            <person name="Nowell W R."/>
        </authorList>
    </citation>
    <scope>NUCLEOTIDE SEQUENCE</scope>
</reference>